<accession>A0ABW3NPD7</accession>
<protein>
    <submittedName>
        <fullName evidence="2">Uncharacterized protein</fullName>
    </submittedName>
</protein>
<gene>
    <name evidence="2" type="ORF">ACFQ3Q_02430</name>
</gene>
<feature type="transmembrane region" description="Helical" evidence="1">
    <location>
        <begin position="42"/>
        <end position="58"/>
    </location>
</feature>
<evidence type="ECO:0000256" key="1">
    <source>
        <dbReference type="SAM" id="Phobius"/>
    </source>
</evidence>
<keyword evidence="1" id="KW-0812">Transmembrane</keyword>
<keyword evidence="1" id="KW-1133">Transmembrane helix</keyword>
<keyword evidence="1" id="KW-0472">Membrane</keyword>
<dbReference type="RefSeq" id="WP_380742562.1">
    <property type="nucleotide sequence ID" value="NZ_JBHTLI010000001.1"/>
</dbReference>
<organism evidence="2 3">
    <name type="scientific">Salegentibacter chungangensis</name>
    <dbReference type="NCBI Taxonomy" id="1335724"/>
    <lineage>
        <taxon>Bacteria</taxon>
        <taxon>Pseudomonadati</taxon>
        <taxon>Bacteroidota</taxon>
        <taxon>Flavobacteriia</taxon>
        <taxon>Flavobacteriales</taxon>
        <taxon>Flavobacteriaceae</taxon>
        <taxon>Salegentibacter</taxon>
    </lineage>
</organism>
<dbReference type="EMBL" id="JBHTLI010000001">
    <property type="protein sequence ID" value="MFD1094594.1"/>
    <property type="molecule type" value="Genomic_DNA"/>
</dbReference>
<name>A0ABW3NPD7_9FLAO</name>
<dbReference type="Proteomes" id="UP001597131">
    <property type="component" value="Unassembled WGS sequence"/>
</dbReference>
<evidence type="ECO:0000313" key="3">
    <source>
        <dbReference type="Proteomes" id="UP001597131"/>
    </source>
</evidence>
<reference evidence="3" key="1">
    <citation type="journal article" date="2019" name="Int. J. Syst. Evol. Microbiol.">
        <title>The Global Catalogue of Microorganisms (GCM) 10K type strain sequencing project: providing services to taxonomists for standard genome sequencing and annotation.</title>
        <authorList>
            <consortium name="The Broad Institute Genomics Platform"/>
            <consortium name="The Broad Institute Genome Sequencing Center for Infectious Disease"/>
            <person name="Wu L."/>
            <person name="Ma J."/>
        </authorList>
    </citation>
    <scope>NUCLEOTIDE SEQUENCE [LARGE SCALE GENOMIC DNA]</scope>
    <source>
        <strain evidence="3">CCUG 64793</strain>
    </source>
</reference>
<sequence length="134" mass="15834">MEKTNIKIKHKNTLRHLILLLLAILLLVAGLAGYAFTKDQGFFYLIAGSNILIVWILYKSQVRKNQVIYDAVFVKYRLNDNPVERIKTDDIQDVERKDNSLILHLREQDPKTIDLEEYTEESIEEFKRVISFYF</sequence>
<proteinExistence type="predicted"/>
<keyword evidence="3" id="KW-1185">Reference proteome</keyword>
<evidence type="ECO:0000313" key="2">
    <source>
        <dbReference type="EMBL" id="MFD1094594.1"/>
    </source>
</evidence>
<comment type="caution">
    <text evidence="2">The sequence shown here is derived from an EMBL/GenBank/DDBJ whole genome shotgun (WGS) entry which is preliminary data.</text>
</comment>